<dbReference type="EMBL" id="LMWU01000019">
    <property type="protein sequence ID" value="KUN68871.1"/>
    <property type="molecule type" value="Genomic_DNA"/>
</dbReference>
<dbReference type="Proteomes" id="UP000053669">
    <property type="component" value="Unassembled WGS sequence"/>
</dbReference>
<dbReference type="PRINTS" id="PR01950">
    <property type="entry name" value="LANCSUPER"/>
</dbReference>
<dbReference type="Pfam" id="PF05147">
    <property type="entry name" value="LANC_like"/>
    <property type="match status" value="2"/>
</dbReference>
<evidence type="ECO:0000313" key="3">
    <source>
        <dbReference type="Proteomes" id="UP000053669"/>
    </source>
</evidence>
<dbReference type="RefSeq" id="WP_059206928.1">
    <property type="nucleotide sequence ID" value="NZ_KQ948661.1"/>
</dbReference>
<dbReference type="GO" id="GO:0031179">
    <property type="term" value="P:peptide modification"/>
    <property type="evidence" value="ECO:0007669"/>
    <property type="project" value="InterPro"/>
</dbReference>
<feature type="compositionally biased region" description="Basic and acidic residues" evidence="1">
    <location>
        <begin position="427"/>
        <end position="437"/>
    </location>
</feature>
<protein>
    <submittedName>
        <fullName evidence="2">Lanthionine synthetase C family protein</fullName>
    </submittedName>
</protein>
<dbReference type="InterPro" id="IPR007822">
    <property type="entry name" value="LANC-like"/>
</dbReference>
<comment type="caution">
    <text evidence="2">The sequence shown here is derived from an EMBL/GenBank/DDBJ whole genome shotgun (WGS) entry which is preliminary data.</text>
</comment>
<dbReference type="SUPFAM" id="SSF158745">
    <property type="entry name" value="LanC-like"/>
    <property type="match status" value="1"/>
</dbReference>
<evidence type="ECO:0000256" key="1">
    <source>
        <dbReference type="SAM" id="MobiDB-lite"/>
    </source>
</evidence>
<accession>A0A101S7H6</accession>
<gene>
    <name evidence="2" type="ORF">AQJ46_20130</name>
</gene>
<sequence length="437" mass="46703">MTAVDGTTVQVDEIEELAVDGLRWLVAAARETADGGLAWPTAPSQERTDPTLYTGTAGIVSVLLEAWRHLGDDSYADLALRAGRGLATAVDGHEDDSLYFGRSGMALVLHTLHDELGDAACGTAADHTLALVRSHFDGERWGELFELMGGNGGNGLAALAVGDPEFAVLAVEPYLRAAERTPWGVTWPHRPGPEARMHHMSHGTLGIAYALVRIGHTTGRADLVDLGLAGVADVVARDEGGPDGFLVRHSTPQYLPDLIEPVSYGWCHGPAGDAQLFRLLRDTQGDPAWAALADRCWHTVVHSGLPRRLRPGFWDNNGRCCGTAGVLALAGDRIAEGAGGRQAYDFARILVADLAARAVRDTDGARWSNVEHRATPSDLEPGTGWAQGGAGIVRELLRFVRLSRGGDPRYAFTWPDQPQVSAQATDPIRRTGSEVTS</sequence>
<dbReference type="SMART" id="SM01260">
    <property type="entry name" value="LANC_like"/>
    <property type="match status" value="1"/>
</dbReference>
<dbReference type="Gene3D" id="1.50.10.20">
    <property type="match status" value="1"/>
</dbReference>
<dbReference type="CDD" id="cd04434">
    <property type="entry name" value="LanC_like"/>
    <property type="match status" value="1"/>
</dbReference>
<dbReference type="STRING" id="58343.AQJ46_20130"/>
<proteinExistence type="predicted"/>
<reference evidence="2 3" key="1">
    <citation type="submission" date="2015-10" db="EMBL/GenBank/DDBJ databases">
        <title>Draft genome sequence of Streptomyces canus DSM 40017, type strain for the species Streptomyces canus.</title>
        <authorList>
            <person name="Ruckert C."/>
            <person name="Winkler A."/>
            <person name="Kalinowski J."/>
            <person name="Kampfer P."/>
            <person name="Glaeser S."/>
        </authorList>
    </citation>
    <scope>NUCLEOTIDE SEQUENCE [LARGE SCALE GENOMIC DNA]</scope>
    <source>
        <strain evidence="2 3">DSM 40017</strain>
    </source>
</reference>
<evidence type="ECO:0000313" key="2">
    <source>
        <dbReference type="EMBL" id="KUN68871.1"/>
    </source>
</evidence>
<name>A0A101S7H6_9ACTN</name>
<dbReference type="AlphaFoldDB" id="A0A101S7H6"/>
<feature type="region of interest" description="Disordered" evidence="1">
    <location>
        <begin position="417"/>
        <end position="437"/>
    </location>
</feature>
<organism evidence="2 3">
    <name type="scientific">Streptomyces canus</name>
    <dbReference type="NCBI Taxonomy" id="58343"/>
    <lineage>
        <taxon>Bacteria</taxon>
        <taxon>Bacillati</taxon>
        <taxon>Actinomycetota</taxon>
        <taxon>Actinomycetes</taxon>
        <taxon>Kitasatosporales</taxon>
        <taxon>Streptomycetaceae</taxon>
        <taxon>Streptomyces</taxon>
        <taxon>Streptomyces aurantiacus group</taxon>
    </lineage>
</organism>
<dbReference type="Gene3D" id="1.50.10.10">
    <property type="match status" value="1"/>
</dbReference>
<dbReference type="GO" id="GO:0005975">
    <property type="term" value="P:carbohydrate metabolic process"/>
    <property type="evidence" value="ECO:0007669"/>
    <property type="project" value="InterPro"/>
</dbReference>
<dbReference type="InterPro" id="IPR012341">
    <property type="entry name" value="6hp_glycosidase-like_sf"/>
</dbReference>